<keyword evidence="2" id="KW-1185">Reference proteome</keyword>
<proteinExistence type="predicted"/>
<reference evidence="1" key="1">
    <citation type="submission" date="2018-02" db="EMBL/GenBank/DDBJ databases">
        <authorList>
            <person name="Kim S.-K."/>
            <person name="Jung H.-I."/>
            <person name="Lee S.-W."/>
        </authorList>
    </citation>
    <scope>NUCLEOTIDE SEQUENCE</scope>
    <source>
        <strain evidence="1">SK3146</strain>
    </source>
</reference>
<dbReference type="EMBL" id="CP027059">
    <property type="protein sequence ID" value="UQZ87560.1"/>
    <property type="molecule type" value="Genomic_DNA"/>
</dbReference>
<reference evidence="1" key="2">
    <citation type="journal article" date="2021" name="J Anim Sci Technol">
        <title>Complete genome sequence of Paenibacillus konkukensis sp. nov. SK3146 as a potential probiotic strain.</title>
        <authorList>
            <person name="Jung H.I."/>
            <person name="Park S."/>
            <person name="Niu K.M."/>
            <person name="Lee S.W."/>
            <person name="Kothari D."/>
            <person name="Yi K.J."/>
            <person name="Kim S.K."/>
        </authorList>
    </citation>
    <scope>NUCLEOTIDE SEQUENCE</scope>
    <source>
        <strain evidence="1">SK3146</strain>
    </source>
</reference>
<gene>
    <name evidence="1" type="ORF">SK3146_06862</name>
</gene>
<dbReference type="Proteomes" id="UP001057134">
    <property type="component" value="Chromosome"/>
</dbReference>
<evidence type="ECO:0000313" key="1">
    <source>
        <dbReference type="EMBL" id="UQZ87560.1"/>
    </source>
</evidence>
<dbReference type="RefSeq" id="WP_249863010.1">
    <property type="nucleotide sequence ID" value="NZ_CP027059.1"/>
</dbReference>
<sequence>MKKLSEYERLTILSKFIETFANEEKVMQGHLIWNSLKKKPQRVTFEQAINIDEQKELIFYLERQKEMYSVNPCDVKSYFEKVEPWIETDAYLFDTTLTWMTAFTHEDVVLYQQV</sequence>
<evidence type="ECO:0008006" key="3">
    <source>
        <dbReference type="Google" id="ProtNLM"/>
    </source>
</evidence>
<evidence type="ECO:0000313" key="2">
    <source>
        <dbReference type="Proteomes" id="UP001057134"/>
    </source>
</evidence>
<protein>
    <recommendedName>
        <fullName evidence="3">Post-transcriptional regulator</fullName>
    </recommendedName>
</protein>
<organism evidence="1 2">
    <name type="scientific">Paenibacillus konkukensis</name>
    <dbReference type="NCBI Taxonomy" id="2020716"/>
    <lineage>
        <taxon>Bacteria</taxon>
        <taxon>Bacillati</taxon>
        <taxon>Bacillota</taxon>
        <taxon>Bacilli</taxon>
        <taxon>Bacillales</taxon>
        <taxon>Paenibacillaceae</taxon>
        <taxon>Paenibacillus</taxon>
    </lineage>
</organism>
<name>A0ABY4S149_9BACL</name>
<accession>A0ABY4S149</accession>